<dbReference type="Proteomes" id="UP000194499">
    <property type="component" value="Unassembled WGS sequence"/>
</dbReference>
<dbReference type="RefSeq" id="WP_001097071.1">
    <property type="nucleotide sequence ID" value="NZ_FWZB01000036.1"/>
</dbReference>
<feature type="region of interest" description="Disordered" evidence="1">
    <location>
        <begin position="1"/>
        <end position="56"/>
    </location>
</feature>
<name>A0A1Y5ZH08_9BACI</name>
<evidence type="ECO:0000313" key="3">
    <source>
        <dbReference type="Proteomes" id="UP000194499"/>
    </source>
</evidence>
<evidence type="ECO:0000313" key="2">
    <source>
        <dbReference type="EMBL" id="SMD94041.1"/>
    </source>
</evidence>
<reference evidence="3" key="1">
    <citation type="submission" date="2017-04" db="EMBL/GenBank/DDBJ databases">
        <authorList>
            <person name="Criscuolo A."/>
        </authorList>
    </citation>
    <scope>NUCLEOTIDE SEQUENCE [LARGE SCALE GENOMIC DNA]</scope>
</reference>
<sequence length="56" mass="6073">MAKNGEPGKGRIGAVKGRSQLQGPNGNWIKRDSATGRFLDQKTSSTTPFKGVRKEK</sequence>
<organism evidence="2 3">
    <name type="scientific">Bacillus pacificus</name>
    <dbReference type="NCBI Taxonomy" id="2026187"/>
    <lineage>
        <taxon>Bacteria</taxon>
        <taxon>Bacillati</taxon>
        <taxon>Bacillota</taxon>
        <taxon>Bacilli</taxon>
        <taxon>Bacillales</taxon>
        <taxon>Bacillaceae</taxon>
        <taxon>Bacillus</taxon>
        <taxon>Bacillus cereus group</taxon>
    </lineage>
</organism>
<dbReference type="EMBL" id="FWZB01000036">
    <property type="protein sequence ID" value="SMD94041.1"/>
    <property type="molecule type" value="Genomic_DNA"/>
</dbReference>
<gene>
    <name evidence="2" type="ORF">BACERE00191_01978</name>
</gene>
<proteinExistence type="predicted"/>
<evidence type="ECO:0000256" key="1">
    <source>
        <dbReference type="SAM" id="MobiDB-lite"/>
    </source>
</evidence>
<accession>A0A1Y5ZH08</accession>
<dbReference type="AlphaFoldDB" id="A0A1Y5ZH08"/>
<protein>
    <submittedName>
        <fullName evidence="2">Uncharacterized protein</fullName>
    </submittedName>
</protein>